<sequence>MKPTFAAGLAITTSLILTGPAFSNEEASITDVLEGYSGGLAEENVSVAETFVLQDGDDFTIFEGSGKDIGWANYRDHHLAPEFAAEHVTFHVYDWSNYTVEVDQGLAFATFDIRMEYEVRGEARERDAHGTAILVHTENGWKIRHLHTS</sequence>
<comment type="caution">
    <text evidence="3">The sequence shown here is derived from an EMBL/GenBank/DDBJ whole genome shotgun (WGS) entry which is preliminary data.</text>
</comment>
<reference evidence="3" key="2">
    <citation type="submission" date="2023-01" db="EMBL/GenBank/DDBJ databases">
        <authorList>
            <person name="Sun Q."/>
            <person name="Evtushenko L."/>
        </authorList>
    </citation>
    <scope>NUCLEOTIDE SEQUENCE</scope>
    <source>
        <strain evidence="3">VKM B-1513</strain>
    </source>
</reference>
<organism evidence="3 4">
    <name type="scientific">Maricaulis virginensis</name>
    <dbReference type="NCBI Taxonomy" id="144022"/>
    <lineage>
        <taxon>Bacteria</taxon>
        <taxon>Pseudomonadati</taxon>
        <taxon>Pseudomonadota</taxon>
        <taxon>Alphaproteobacteria</taxon>
        <taxon>Maricaulales</taxon>
        <taxon>Maricaulaceae</taxon>
        <taxon>Maricaulis</taxon>
    </lineage>
</organism>
<dbReference type="Pfam" id="PF13474">
    <property type="entry name" value="SnoaL_3"/>
    <property type="match status" value="1"/>
</dbReference>
<dbReference type="InterPro" id="IPR032710">
    <property type="entry name" value="NTF2-like_dom_sf"/>
</dbReference>
<dbReference type="InterPro" id="IPR037401">
    <property type="entry name" value="SnoaL-like"/>
</dbReference>
<evidence type="ECO:0000259" key="2">
    <source>
        <dbReference type="Pfam" id="PF13474"/>
    </source>
</evidence>
<accession>A0A9W6IPY3</accession>
<dbReference type="Proteomes" id="UP001143486">
    <property type="component" value="Unassembled WGS sequence"/>
</dbReference>
<dbReference type="AlphaFoldDB" id="A0A9W6IPY3"/>
<feature type="signal peptide" evidence="1">
    <location>
        <begin position="1"/>
        <end position="23"/>
    </location>
</feature>
<keyword evidence="4" id="KW-1185">Reference proteome</keyword>
<dbReference type="SUPFAM" id="SSF54427">
    <property type="entry name" value="NTF2-like"/>
    <property type="match status" value="1"/>
</dbReference>
<evidence type="ECO:0000313" key="3">
    <source>
        <dbReference type="EMBL" id="GLK53464.1"/>
    </source>
</evidence>
<reference evidence="3" key="1">
    <citation type="journal article" date="2014" name="Int. J. Syst. Evol. Microbiol.">
        <title>Complete genome sequence of Corynebacterium casei LMG S-19264T (=DSM 44701T), isolated from a smear-ripened cheese.</title>
        <authorList>
            <consortium name="US DOE Joint Genome Institute (JGI-PGF)"/>
            <person name="Walter F."/>
            <person name="Albersmeier A."/>
            <person name="Kalinowski J."/>
            <person name="Ruckert C."/>
        </authorList>
    </citation>
    <scope>NUCLEOTIDE SEQUENCE</scope>
    <source>
        <strain evidence="3">VKM B-1513</strain>
    </source>
</reference>
<gene>
    <name evidence="3" type="ORF">GCM10017621_29720</name>
</gene>
<dbReference type="EMBL" id="BSFE01000011">
    <property type="protein sequence ID" value="GLK53464.1"/>
    <property type="molecule type" value="Genomic_DNA"/>
</dbReference>
<name>A0A9W6IPY3_9PROT</name>
<evidence type="ECO:0000313" key="4">
    <source>
        <dbReference type="Proteomes" id="UP001143486"/>
    </source>
</evidence>
<dbReference type="RefSeq" id="WP_271187816.1">
    <property type="nucleotide sequence ID" value="NZ_BSFE01000011.1"/>
</dbReference>
<protein>
    <recommendedName>
        <fullName evidence="2">SnoaL-like domain-containing protein</fullName>
    </recommendedName>
</protein>
<proteinExistence type="predicted"/>
<feature type="domain" description="SnoaL-like" evidence="2">
    <location>
        <begin position="86"/>
        <end position="149"/>
    </location>
</feature>
<feature type="chain" id="PRO_5040871539" description="SnoaL-like domain-containing protein" evidence="1">
    <location>
        <begin position="24"/>
        <end position="149"/>
    </location>
</feature>
<evidence type="ECO:0000256" key="1">
    <source>
        <dbReference type="SAM" id="SignalP"/>
    </source>
</evidence>
<dbReference type="Gene3D" id="3.10.450.50">
    <property type="match status" value="1"/>
</dbReference>
<keyword evidence="1" id="KW-0732">Signal</keyword>